<name>A0A553IH76_ACHLA</name>
<organism evidence="1 2">
    <name type="scientific">Acholeplasma laidlawii</name>
    <dbReference type="NCBI Taxonomy" id="2148"/>
    <lineage>
        <taxon>Bacteria</taxon>
        <taxon>Bacillati</taxon>
        <taxon>Mycoplasmatota</taxon>
        <taxon>Mollicutes</taxon>
        <taxon>Acholeplasmatales</taxon>
        <taxon>Acholeplasmataceae</taxon>
        <taxon>Acholeplasma</taxon>
    </lineage>
</organism>
<gene>
    <name evidence="1" type="ORF">FNV44_00500</name>
</gene>
<dbReference type="RefSeq" id="WP_064211925.1">
    <property type="nucleotide sequence ID" value="NZ_JACAOE010000001.1"/>
</dbReference>
<comment type="caution">
    <text evidence="1">The sequence shown here is derived from an EMBL/GenBank/DDBJ whole genome shotgun (WGS) entry which is preliminary data.</text>
</comment>
<reference evidence="1 2" key="1">
    <citation type="submission" date="2019-07" db="EMBL/GenBank/DDBJ databases">
        <title>Genome sequence of Acholeplasma laidlawii strain with increased resistance to erythromycin.</title>
        <authorList>
            <person name="Medvedeva E.S."/>
            <person name="Baranova N.B."/>
            <person name="Siniagina M.N."/>
            <person name="Mouzykantov A."/>
            <person name="Chernova O.A."/>
            <person name="Chernov V.M."/>
        </authorList>
    </citation>
    <scope>NUCLEOTIDE SEQUENCE [LARGE SCALE GENOMIC DNA]</scope>
    <source>
        <strain evidence="1 2">PG8REry</strain>
    </source>
</reference>
<evidence type="ECO:0000313" key="2">
    <source>
        <dbReference type="Proteomes" id="UP000315938"/>
    </source>
</evidence>
<accession>A0A553IH76</accession>
<evidence type="ECO:0000313" key="1">
    <source>
        <dbReference type="EMBL" id="TRX99553.1"/>
    </source>
</evidence>
<dbReference type="AlphaFoldDB" id="A0A553IH76"/>
<sequence>MKKIIALIIVLTSVFLLVDCGNQDMGWGNYTYNYAYIEISDGLYVEVEIERWKDYEDGMIEIYTKDQNNLLTHSHNVIMSKERITYLNIQTP</sequence>
<proteinExistence type="predicted"/>
<protein>
    <submittedName>
        <fullName evidence="1">Uncharacterized protein</fullName>
    </submittedName>
</protein>
<dbReference type="Proteomes" id="UP000315938">
    <property type="component" value="Unassembled WGS sequence"/>
</dbReference>
<dbReference type="EMBL" id="VKID01000001">
    <property type="protein sequence ID" value="TRX99553.1"/>
    <property type="molecule type" value="Genomic_DNA"/>
</dbReference>